<dbReference type="KEGG" id="mehf:MmiHf6_08900"/>
<evidence type="ECO:0000313" key="1">
    <source>
        <dbReference type="EMBL" id="WNY23581.1"/>
    </source>
</evidence>
<proteinExistence type="predicted"/>
<accession>A0AA96V8X0</accession>
<dbReference type="Proteomes" id="UP001302978">
    <property type="component" value="Chromosome"/>
</dbReference>
<keyword evidence="2" id="KW-1185">Reference proteome</keyword>
<sequence length="181" mass="20927">MNSTEQKLAEIIEYQKQLVDIGNYNYYQSAIDNFFYPAEILNVEVKSQLQILRVEFTEDYKTNPPFVKASISRYSDRLAEILDYYVGTGKFHGRLYPHLGKKQIKNSIEVIVTLESIKNKLVDIVVDADESDIEELCKSFDKVDKLISENISLSKSFIKDISKKMTAINIRLDRDLTNSKQ</sequence>
<evidence type="ECO:0000313" key="2">
    <source>
        <dbReference type="Proteomes" id="UP001302978"/>
    </source>
</evidence>
<dbReference type="GeneID" id="85195422"/>
<protein>
    <submittedName>
        <fullName evidence="1">Uncharacterized protein</fullName>
    </submittedName>
</protein>
<gene>
    <name evidence="1" type="ORF">MmiHf6_08900</name>
</gene>
<dbReference type="EMBL" id="CP131059">
    <property type="protein sequence ID" value="WNY23581.1"/>
    <property type="molecule type" value="Genomic_DNA"/>
</dbReference>
<dbReference type="RefSeq" id="WP_316558613.1">
    <property type="nucleotide sequence ID" value="NZ_CP131059.1"/>
</dbReference>
<dbReference type="AlphaFoldDB" id="A0AA96V8X0"/>
<organism evidence="1 2">
    <name type="scientific">Methanimicrococcus hongohii</name>
    <dbReference type="NCBI Taxonomy" id="3028295"/>
    <lineage>
        <taxon>Archaea</taxon>
        <taxon>Methanobacteriati</taxon>
        <taxon>Methanobacteriota</taxon>
        <taxon>Stenosarchaea group</taxon>
        <taxon>Methanomicrobia</taxon>
        <taxon>Methanosarcinales</taxon>
        <taxon>Methanosarcinaceae</taxon>
        <taxon>Methanimicrococcus</taxon>
    </lineage>
</organism>
<name>A0AA96V8X0_9EURY</name>
<reference evidence="1 2" key="1">
    <citation type="submission" date="2023-07" db="EMBL/GenBank/DDBJ databases">
        <title>Closed genoem sequence of Methanomicrococcus sp. Hf6.</title>
        <authorList>
            <person name="Poehlein A."/>
            <person name="Protasov E."/>
            <person name="Platt K."/>
            <person name="Reeh H."/>
            <person name="Daniel R."/>
            <person name="Brune A."/>
        </authorList>
    </citation>
    <scope>NUCLEOTIDE SEQUENCE [LARGE SCALE GENOMIC DNA]</scope>
    <source>
        <strain evidence="1 2">Hf6</strain>
    </source>
</reference>